<evidence type="ECO:0000256" key="1">
    <source>
        <dbReference type="SAM" id="MobiDB-lite"/>
    </source>
</evidence>
<organism evidence="2">
    <name type="scientific">Fagus sylvatica</name>
    <name type="common">Beechnut</name>
    <dbReference type="NCBI Taxonomy" id="28930"/>
    <lineage>
        <taxon>Eukaryota</taxon>
        <taxon>Viridiplantae</taxon>
        <taxon>Streptophyta</taxon>
        <taxon>Embryophyta</taxon>
        <taxon>Tracheophyta</taxon>
        <taxon>Spermatophyta</taxon>
        <taxon>Magnoliopsida</taxon>
        <taxon>eudicotyledons</taxon>
        <taxon>Gunneridae</taxon>
        <taxon>Pentapetalae</taxon>
        <taxon>rosids</taxon>
        <taxon>fabids</taxon>
        <taxon>Fagales</taxon>
        <taxon>Fagaceae</taxon>
        <taxon>Fagus</taxon>
    </lineage>
</organism>
<evidence type="ECO:0008006" key="3">
    <source>
        <dbReference type="Google" id="ProtNLM"/>
    </source>
</evidence>
<sequence>MDKTTTYPYYRHTYSRSVSGNSGLSRNCRLKLPKGSELPRFLKHLADKVARALQSVTTRRRHSPKDSSLGTSKPFVAPVDSHRTEAIEDCIEFINSSSSFSRSNSVTILNS</sequence>
<evidence type="ECO:0000313" key="2">
    <source>
        <dbReference type="EMBL" id="SPD19670.1"/>
    </source>
</evidence>
<dbReference type="PANTHER" id="PTHR34355">
    <property type="entry name" value="JOSEPHIN-LIKE PROTEIN"/>
    <property type="match status" value="1"/>
</dbReference>
<dbReference type="PANTHER" id="PTHR34355:SF7">
    <property type="entry name" value="JOSEPHIN PROTEIN-LIKE PROTEIN"/>
    <property type="match status" value="1"/>
</dbReference>
<gene>
    <name evidence="2" type="ORF">FSB_LOCUS47552</name>
</gene>
<protein>
    <recommendedName>
        <fullName evidence="3">Josephin-like protein</fullName>
    </recommendedName>
</protein>
<dbReference type="AlphaFoldDB" id="A0A2N9I6H9"/>
<accession>A0A2N9I6H9</accession>
<proteinExistence type="predicted"/>
<name>A0A2N9I6H9_FAGSY</name>
<feature type="region of interest" description="Disordered" evidence="1">
    <location>
        <begin position="54"/>
        <end position="76"/>
    </location>
</feature>
<dbReference type="EMBL" id="OIVN01004868">
    <property type="protein sequence ID" value="SPD19670.1"/>
    <property type="molecule type" value="Genomic_DNA"/>
</dbReference>
<reference evidence="2" key="1">
    <citation type="submission" date="2018-02" db="EMBL/GenBank/DDBJ databases">
        <authorList>
            <person name="Cohen D.B."/>
            <person name="Kent A.D."/>
        </authorList>
    </citation>
    <scope>NUCLEOTIDE SEQUENCE</scope>
</reference>